<evidence type="ECO:0000256" key="1">
    <source>
        <dbReference type="ARBA" id="ARBA00022737"/>
    </source>
</evidence>
<feature type="domain" description="RRM" evidence="4">
    <location>
        <begin position="230"/>
        <end position="326"/>
    </location>
</feature>
<accession>A0A438CM13</accession>
<dbReference type="Gene3D" id="3.30.70.330">
    <property type="match status" value="1"/>
</dbReference>
<comment type="caution">
    <text evidence="5">The sequence shown here is derived from an EMBL/GenBank/DDBJ whole genome shotgun (WGS) entry which is preliminary data.</text>
</comment>
<dbReference type="PANTHER" id="PTHR13833">
    <property type="match status" value="1"/>
</dbReference>
<dbReference type="GO" id="GO:0003723">
    <property type="term" value="F:RNA binding"/>
    <property type="evidence" value="ECO:0007669"/>
    <property type="project" value="UniProtKB-UniRule"/>
</dbReference>
<dbReference type="InterPro" id="IPR035979">
    <property type="entry name" value="RBD_domain_sf"/>
</dbReference>
<protein>
    <submittedName>
        <fullName evidence="5">Polyadenylate-binding protein RBP45</fullName>
    </submittedName>
</protein>
<dbReference type="CDD" id="cd12344">
    <property type="entry name" value="RRM1_SECp43_like"/>
    <property type="match status" value="1"/>
</dbReference>
<dbReference type="Proteomes" id="UP000288805">
    <property type="component" value="Unassembled WGS sequence"/>
</dbReference>
<dbReference type="InterPro" id="IPR001258">
    <property type="entry name" value="NHL_repeat"/>
</dbReference>
<keyword evidence="1" id="KW-0677">Repeat</keyword>
<evidence type="ECO:0000259" key="4">
    <source>
        <dbReference type="PROSITE" id="PS50102"/>
    </source>
</evidence>
<dbReference type="PANTHER" id="PTHR13833:SF73">
    <property type="entry name" value="NHL DOMAIN-CONTAINING PROTEIN"/>
    <property type="match status" value="1"/>
</dbReference>
<keyword evidence="2" id="KW-0694">RNA-binding</keyword>
<keyword evidence="3" id="KW-1133">Transmembrane helix</keyword>
<dbReference type="Pfam" id="PF00076">
    <property type="entry name" value="RRM_1"/>
    <property type="match status" value="1"/>
</dbReference>
<dbReference type="Gene3D" id="2.120.10.30">
    <property type="entry name" value="TolB, C-terminal domain"/>
    <property type="match status" value="1"/>
</dbReference>
<feature type="transmembrane region" description="Helical" evidence="3">
    <location>
        <begin position="323"/>
        <end position="343"/>
    </location>
</feature>
<dbReference type="AlphaFoldDB" id="A0A438CM13"/>
<dbReference type="InterPro" id="IPR012677">
    <property type="entry name" value="Nucleotide-bd_a/b_plait_sf"/>
</dbReference>
<dbReference type="InterPro" id="IPR011042">
    <property type="entry name" value="6-blade_b-propeller_TolB-like"/>
</dbReference>
<dbReference type="PROSITE" id="PS50102">
    <property type="entry name" value="RRM"/>
    <property type="match status" value="1"/>
</dbReference>
<evidence type="ECO:0000313" key="5">
    <source>
        <dbReference type="EMBL" id="RVW24252.1"/>
    </source>
</evidence>
<evidence type="ECO:0000256" key="2">
    <source>
        <dbReference type="PROSITE-ProRule" id="PRU00176"/>
    </source>
</evidence>
<sequence>MRGVLEFGGSKKVRTLERQTSYREKSERRGRNWELQRRVLASTAPGLGMGTFCEFGKMSLHCSWNRWNILLRMGIVIFREAVWWSSSKAPYLGNGHVIQFEDGYLVETVVEGNELGVVSHSIWVSEDGHTGHVDGKPSDVRFNGPKGVTMDDKENVYVADSSNLAIKKIGDSGVTTIVGGEIKCCKLLTEETLHFDKSLSTRRIAIARTVLFPAADIFMVIGAVMVGCASCLLQKGFGPSAFSKTQHSESEFEDQLIKEYYLWGCFSQNREVVSVKVIQNKQTGQCEGYGFIELATRAAAKRILQTSNGTLMPNPEQNFRMNWATLGAGSYILWMLVMAPAGFGSDRAGTTDHDCLTLHLSESWLDERMQTKLVELHQQ</sequence>
<evidence type="ECO:0000313" key="6">
    <source>
        <dbReference type="Proteomes" id="UP000288805"/>
    </source>
</evidence>
<dbReference type="EMBL" id="QGNW01002177">
    <property type="protein sequence ID" value="RVW24252.1"/>
    <property type="molecule type" value="Genomic_DNA"/>
</dbReference>
<organism evidence="5 6">
    <name type="scientific">Vitis vinifera</name>
    <name type="common">Grape</name>
    <dbReference type="NCBI Taxonomy" id="29760"/>
    <lineage>
        <taxon>Eukaryota</taxon>
        <taxon>Viridiplantae</taxon>
        <taxon>Streptophyta</taxon>
        <taxon>Embryophyta</taxon>
        <taxon>Tracheophyta</taxon>
        <taxon>Spermatophyta</taxon>
        <taxon>Magnoliopsida</taxon>
        <taxon>eudicotyledons</taxon>
        <taxon>Gunneridae</taxon>
        <taxon>Pentapetalae</taxon>
        <taxon>rosids</taxon>
        <taxon>Vitales</taxon>
        <taxon>Vitaceae</taxon>
        <taxon>Viteae</taxon>
        <taxon>Vitis</taxon>
    </lineage>
</organism>
<gene>
    <name evidence="5" type="primary">RBP45_2</name>
    <name evidence="5" type="ORF">CK203_091397</name>
</gene>
<dbReference type="FunFam" id="3.30.70.330:FF:000159">
    <property type="entry name" value="tRNA selenocysteine 1-associated protein 1"/>
    <property type="match status" value="1"/>
</dbReference>
<feature type="transmembrane region" description="Helical" evidence="3">
    <location>
        <begin position="210"/>
        <end position="233"/>
    </location>
</feature>
<dbReference type="SUPFAM" id="SSF54928">
    <property type="entry name" value="RNA-binding domain, RBD"/>
    <property type="match status" value="1"/>
</dbReference>
<dbReference type="Pfam" id="PF01436">
    <property type="entry name" value="NHL"/>
    <property type="match status" value="1"/>
</dbReference>
<evidence type="ECO:0000256" key="3">
    <source>
        <dbReference type="SAM" id="Phobius"/>
    </source>
</evidence>
<proteinExistence type="predicted"/>
<keyword evidence="3" id="KW-0812">Transmembrane</keyword>
<keyword evidence="3" id="KW-0472">Membrane</keyword>
<reference evidence="5 6" key="1">
    <citation type="journal article" date="2018" name="PLoS Genet.">
        <title>Population sequencing reveals clonal diversity and ancestral inbreeding in the grapevine cultivar Chardonnay.</title>
        <authorList>
            <person name="Roach M.J."/>
            <person name="Johnson D.L."/>
            <person name="Bohlmann J."/>
            <person name="van Vuuren H.J."/>
            <person name="Jones S.J."/>
            <person name="Pretorius I.S."/>
            <person name="Schmidt S.A."/>
            <person name="Borneman A.R."/>
        </authorList>
    </citation>
    <scope>NUCLEOTIDE SEQUENCE [LARGE SCALE GENOMIC DNA]</scope>
    <source>
        <strain evidence="6">cv. Chardonnay</strain>
        <tissue evidence="5">Leaf</tissue>
    </source>
</reference>
<dbReference type="InterPro" id="IPR000504">
    <property type="entry name" value="RRM_dom"/>
</dbReference>
<name>A0A438CM13_VITVI</name>